<comment type="caution">
    <text evidence="1">The sequence shown here is derived from an EMBL/GenBank/DDBJ whole genome shotgun (WGS) entry which is preliminary data.</text>
</comment>
<reference evidence="1 2" key="1">
    <citation type="submission" date="2018-02" db="EMBL/GenBank/DDBJ databases">
        <title>Draft genome sequence of bacterial isolates from marine environment.</title>
        <authorList>
            <person name="Singh S.K."/>
            <person name="Hill R."/>
            <person name="Major S."/>
            <person name="Cai H."/>
            <person name="Li Y."/>
        </authorList>
    </citation>
    <scope>NUCLEOTIDE SEQUENCE [LARGE SCALE GENOMIC DNA]</scope>
    <source>
        <strain evidence="1 2">IMET F</strain>
    </source>
</reference>
<gene>
    <name evidence="1" type="ORF">C3729_06490</name>
</gene>
<evidence type="ECO:0000313" key="2">
    <source>
        <dbReference type="Proteomes" id="UP000238565"/>
    </source>
</evidence>
<organism evidence="1 2">
    <name type="scientific">Cloacibacterium normanense</name>
    <dbReference type="NCBI Taxonomy" id="237258"/>
    <lineage>
        <taxon>Bacteria</taxon>
        <taxon>Pseudomonadati</taxon>
        <taxon>Bacteroidota</taxon>
        <taxon>Flavobacteriia</taxon>
        <taxon>Flavobacteriales</taxon>
        <taxon>Weeksellaceae</taxon>
    </lineage>
</organism>
<proteinExistence type="predicted"/>
<dbReference type="AlphaFoldDB" id="A0A2S7I5A0"/>
<name>A0A2S7I5A0_9FLAO</name>
<accession>A0A2S7I5A0</accession>
<evidence type="ECO:0000313" key="1">
    <source>
        <dbReference type="EMBL" id="PPZ91709.1"/>
    </source>
</evidence>
<dbReference type="RefSeq" id="WP_104793409.1">
    <property type="nucleotide sequence ID" value="NZ_PTPZ01000003.1"/>
</dbReference>
<dbReference type="Proteomes" id="UP000238565">
    <property type="component" value="Unassembled WGS sequence"/>
</dbReference>
<protein>
    <submittedName>
        <fullName evidence="1">Uncharacterized protein</fullName>
    </submittedName>
</protein>
<dbReference type="EMBL" id="PTPZ01000003">
    <property type="protein sequence ID" value="PPZ91709.1"/>
    <property type="molecule type" value="Genomic_DNA"/>
</dbReference>
<sequence length="194" mass="22683">MKNLITTFFLFLGIVAFSQEKTFDTVSQQLKNSSKIDNSDKKVANLFQRFYNEALQSDKGELSNDTPEIINKTFEDNNLKNGHILFVFFMYQDYISKTAAIGKPTNSKYQVQVMDFLYKESKEIWERVPAIIYIYGYEALDNDNKIEESAKMISEGLKEYPDSVPLKVYQYLKTKDQLLKEDLIKNHANHWMVL</sequence>